<gene>
    <name evidence="17" type="ORF">IFM89_007777</name>
</gene>
<keyword evidence="5" id="KW-0433">Leucine-rich repeat</keyword>
<keyword evidence="4" id="KW-1003">Cell membrane</keyword>
<evidence type="ECO:0000256" key="7">
    <source>
        <dbReference type="ARBA" id="ARBA00022729"/>
    </source>
</evidence>
<keyword evidence="7" id="KW-0732">Signal</keyword>
<keyword evidence="11 15" id="KW-1133">Transmembrane helix</keyword>
<evidence type="ECO:0000256" key="12">
    <source>
        <dbReference type="ARBA" id="ARBA00023136"/>
    </source>
</evidence>
<keyword evidence="18" id="KW-1185">Reference proteome</keyword>
<dbReference type="Pfam" id="PF13855">
    <property type="entry name" value="LRR_8"/>
    <property type="match status" value="1"/>
</dbReference>
<dbReference type="AlphaFoldDB" id="A0A835IUU1"/>
<dbReference type="InterPro" id="IPR017441">
    <property type="entry name" value="Protein_kinase_ATP_BS"/>
</dbReference>
<evidence type="ECO:0000256" key="11">
    <source>
        <dbReference type="ARBA" id="ARBA00022989"/>
    </source>
</evidence>
<dbReference type="GO" id="GO:0005524">
    <property type="term" value="F:ATP binding"/>
    <property type="evidence" value="ECO:0007669"/>
    <property type="project" value="UniProtKB-UniRule"/>
</dbReference>
<dbReference type="Gene3D" id="3.80.10.10">
    <property type="entry name" value="Ribonuclease Inhibitor"/>
    <property type="match status" value="2"/>
</dbReference>
<evidence type="ECO:0000313" key="17">
    <source>
        <dbReference type="EMBL" id="KAF9624079.1"/>
    </source>
</evidence>
<keyword evidence="12 15" id="KW-0472">Membrane</keyword>
<dbReference type="InterPro" id="IPR051716">
    <property type="entry name" value="Plant_RL_S/T_kinase"/>
</dbReference>
<dbReference type="FunFam" id="3.80.10.10:FF:000213">
    <property type="entry name" value="Tyrosine-sulfated glycopeptide receptor 1"/>
    <property type="match status" value="1"/>
</dbReference>
<reference evidence="17 18" key="1">
    <citation type="submission" date="2020-10" db="EMBL/GenBank/DDBJ databases">
        <title>The Coptis chinensis genome and diversification of protoberbering-type alkaloids.</title>
        <authorList>
            <person name="Wang B."/>
            <person name="Shu S."/>
            <person name="Song C."/>
            <person name="Liu Y."/>
        </authorList>
    </citation>
    <scope>NUCLEOTIDE SEQUENCE [LARGE SCALE GENOMIC DNA]</scope>
    <source>
        <strain evidence="17">HL-2020</strain>
        <tissue evidence="17">Leaf</tissue>
    </source>
</reference>
<dbReference type="EMBL" id="JADFTS010000001">
    <property type="protein sequence ID" value="KAF9624079.1"/>
    <property type="molecule type" value="Genomic_DNA"/>
</dbReference>
<dbReference type="PROSITE" id="PS50011">
    <property type="entry name" value="PROTEIN_KINASE_DOM"/>
    <property type="match status" value="1"/>
</dbReference>
<evidence type="ECO:0000256" key="10">
    <source>
        <dbReference type="ARBA" id="ARBA00022840"/>
    </source>
</evidence>
<feature type="domain" description="Protein kinase" evidence="16">
    <location>
        <begin position="687"/>
        <end position="777"/>
    </location>
</feature>
<evidence type="ECO:0000256" key="6">
    <source>
        <dbReference type="ARBA" id="ARBA00022692"/>
    </source>
</evidence>
<dbReference type="Pfam" id="PF00560">
    <property type="entry name" value="LRR_1"/>
    <property type="match status" value="4"/>
</dbReference>
<evidence type="ECO:0000256" key="1">
    <source>
        <dbReference type="ARBA" id="ARBA00004167"/>
    </source>
</evidence>
<evidence type="ECO:0000256" key="9">
    <source>
        <dbReference type="ARBA" id="ARBA00022741"/>
    </source>
</evidence>
<evidence type="ECO:0000256" key="3">
    <source>
        <dbReference type="ARBA" id="ARBA00009592"/>
    </source>
</evidence>
<evidence type="ECO:0000256" key="5">
    <source>
        <dbReference type="ARBA" id="ARBA00022614"/>
    </source>
</evidence>
<evidence type="ECO:0000256" key="14">
    <source>
        <dbReference type="PROSITE-ProRule" id="PRU10141"/>
    </source>
</evidence>
<dbReference type="InterPro" id="IPR000719">
    <property type="entry name" value="Prot_kinase_dom"/>
</dbReference>
<accession>A0A835IUU1</accession>
<dbReference type="Pfam" id="PF07714">
    <property type="entry name" value="PK_Tyr_Ser-Thr"/>
    <property type="match status" value="1"/>
</dbReference>
<dbReference type="InterPro" id="IPR001245">
    <property type="entry name" value="Ser-Thr/Tyr_kinase_cat_dom"/>
</dbReference>
<comment type="caution">
    <text evidence="17">The sequence shown here is derived from an EMBL/GenBank/DDBJ whole genome shotgun (WGS) entry which is preliminary data.</text>
</comment>
<comment type="subcellular location">
    <subcellularLocation>
        <location evidence="2">Cell membrane</location>
    </subcellularLocation>
    <subcellularLocation>
        <location evidence="1">Membrane</location>
        <topology evidence="1">Single-pass membrane protein</topology>
    </subcellularLocation>
</comment>
<dbReference type="PANTHER" id="PTHR48053">
    <property type="entry name" value="LEUCINE RICH REPEAT FAMILY PROTEIN, EXPRESSED"/>
    <property type="match status" value="1"/>
</dbReference>
<feature type="transmembrane region" description="Helical" evidence="15">
    <location>
        <begin position="607"/>
        <end position="632"/>
    </location>
</feature>
<comment type="similarity">
    <text evidence="3">Belongs to the RLP family.</text>
</comment>
<evidence type="ECO:0000256" key="15">
    <source>
        <dbReference type="SAM" id="Phobius"/>
    </source>
</evidence>
<dbReference type="Gene3D" id="3.30.200.20">
    <property type="entry name" value="Phosphorylase Kinase, domain 1"/>
    <property type="match status" value="1"/>
</dbReference>
<evidence type="ECO:0000256" key="8">
    <source>
        <dbReference type="ARBA" id="ARBA00022737"/>
    </source>
</evidence>
<dbReference type="OrthoDB" id="676979at2759"/>
<dbReference type="InterPro" id="IPR011009">
    <property type="entry name" value="Kinase-like_dom_sf"/>
</dbReference>
<dbReference type="InterPro" id="IPR001611">
    <property type="entry name" value="Leu-rich_rpt"/>
</dbReference>
<dbReference type="GO" id="GO:0005886">
    <property type="term" value="C:plasma membrane"/>
    <property type="evidence" value="ECO:0007669"/>
    <property type="project" value="UniProtKB-SubCell"/>
</dbReference>
<evidence type="ECO:0000256" key="13">
    <source>
        <dbReference type="ARBA" id="ARBA00023170"/>
    </source>
</evidence>
<keyword evidence="9 14" id="KW-0547">Nucleotide-binding</keyword>
<dbReference type="GO" id="GO:0004672">
    <property type="term" value="F:protein kinase activity"/>
    <property type="evidence" value="ECO:0007669"/>
    <property type="project" value="InterPro"/>
</dbReference>
<name>A0A835IUU1_9MAGN</name>
<keyword evidence="6 15" id="KW-0812">Transmembrane</keyword>
<evidence type="ECO:0000259" key="16">
    <source>
        <dbReference type="PROSITE" id="PS50011"/>
    </source>
</evidence>
<dbReference type="SUPFAM" id="SSF52047">
    <property type="entry name" value="RNI-like"/>
    <property type="match status" value="1"/>
</dbReference>
<keyword evidence="13" id="KW-0675">Receptor</keyword>
<dbReference type="PROSITE" id="PS00107">
    <property type="entry name" value="PROTEIN_KINASE_ATP"/>
    <property type="match status" value="1"/>
</dbReference>
<dbReference type="SUPFAM" id="SSF52058">
    <property type="entry name" value="L domain-like"/>
    <property type="match status" value="1"/>
</dbReference>
<evidence type="ECO:0000256" key="4">
    <source>
        <dbReference type="ARBA" id="ARBA00022475"/>
    </source>
</evidence>
<dbReference type="SMART" id="SM00369">
    <property type="entry name" value="LRR_TYP"/>
    <property type="match status" value="5"/>
</dbReference>
<dbReference type="PANTHER" id="PTHR48053:SF155">
    <property type="entry name" value="LOW QUALITY PROTEIN: RECEPTOR-LIKE PROTEIN 2"/>
    <property type="match status" value="1"/>
</dbReference>
<proteinExistence type="inferred from homology"/>
<dbReference type="PROSITE" id="PS51450">
    <property type="entry name" value="LRR"/>
    <property type="match status" value="1"/>
</dbReference>
<dbReference type="Proteomes" id="UP000631114">
    <property type="component" value="Unassembled WGS sequence"/>
</dbReference>
<feature type="binding site" evidence="14">
    <location>
        <position position="715"/>
    </location>
    <ligand>
        <name>ATP</name>
        <dbReference type="ChEBI" id="CHEBI:30616"/>
    </ligand>
</feature>
<evidence type="ECO:0000313" key="18">
    <source>
        <dbReference type="Proteomes" id="UP000631114"/>
    </source>
</evidence>
<dbReference type="FunFam" id="3.80.10.10:FF:000129">
    <property type="entry name" value="Leucine-rich repeat receptor-like kinase"/>
    <property type="match status" value="1"/>
</dbReference>
<dbReference type="SUPFAM" id="SSF56112">
    <property type="entry name" value="Protein kinase-like (PK-like)"/>
    <property type="match status" value="1"/>
</dbReference>
<protein>
    <recommendedName>
        <fullName evidence="16">Protein kinase domain-containing protein</fullName>
    </recommendedName>
</protein>
<dbReference type="InterPro" id="IPR032675">
    <property type="entry name" value="LRR_dom_sf"/>
</dbReference>
<evidence type="ECO:0000256" key="2">
    <source>
        <dbReference type="ARBA" id="ARBA00004236"/>
    </source>
</evidence>
<organism evidence="17 18">
    <name type="scientific">Coptis chinensis</name>
    <dbReference type="NCBI Taxonomy" id="261450"/>
    <lineage>
        <taxon>Eukaryota</taxon>
        <taxon>Viridiplantae</taxon>
        <taxon>Streptophyta</taxon>
        <taxon>Embryophyta</taxon>
        <taxon>Tracheophyta</taxon>
        <taxon>Spermatophyta</taxon>
        <taxon>Magnoliopsida</taxon>
        <taxon>Ranunculales</taxon>
        <taxon>Ranunculaceae</taxon>
        <taxon>Coptidoideae</taxon>
        <taxon>Coptis</taxon>
    </lineage>
</organism>
<dbReference type="InterPro" id="IPR003591">
    <property type="entry name" value="Leu-rich_rpt_typical-subtyp"/>
</dbReference>
<keyword evidence="10 14" id="KW-0067">ATP-binding</keyword>
<keyword evidence="8" id="KW-0677">Repeat</keyword>
<sequence length="777" mass="85096">MKSSSAMIKEYMDKGDFMTRLLKQAMQESGKKRFLLDRFPRSLDNLAAYQSLIDANKSVEETFKEIEPIFLKGDRSQVLNSQNQTCNPNDLIALEGFINSLESSINSSSSDCCNWFGVVCENSRVTGIKIVRQRLRGNISESLAGLDQLKILNLSQNFLKGPLPLKLFQMQKLEVLDLSYNEFTGMIPGETSLPSLRSFDASENLLVGNISAGMLSVGIGNLSELVELDVSQNSFSGFLPDVFGSLGKLEHLTAHSNNFGGRIPASLSNSPSIRLLSLRNNSLSGSIYFNCTAMVNISSIDLGSNKLNGPLPDSLSSCRALRAINFARNNLNGQIPESFKNLQSLSYLSLSNTSIHNISAALAVLQQCGSLKTLVLTLNFQSEVMPAVADIKFENLTALVIAYCGLTGSIPQWLRNSTKLQLLDLSLNHLSGTIPNWLGGMQSLFYLDLSNNSLSGDIPSSLTKLESLIDRNISLEEPSPDIPFFLKQNQSSARVLQYNQILSFPPSLDLSYNNLTGPVWPEFGNLKKLIVFDLKSNDLSGFLSKFSVAFNKLVGRIPLEGQFSTFPVSSYEGNAGLCYEHSNACPPQQDSPNLEVPASSGKAKRNIGIIIGVAVGIGSGTLFLLAIIFFIVTRTDSWKQNDTETFNNDSFDKDLDVTGSRSVVIFEDEENNKELYIEDLLKSTGNFDQANIIGCGGFGLVYKATLPDGTKVAIKRLSGDCGQMDREFRAEVEALSRAQHENLVLLQGKKAYGYVQAKRFPEFDLMGVPNEGGEKGS</sequence>